<dbReference type="EMBL" id="RWGY01000051">
    <property type="protein sequence ID" value="TVU05075.1"/>
    <property type="molecule type" value="Genomic_DNA"/>
</dbReference>
<sequence>MWPGLLASGEAAARHSLARGRQPRDVAATSAPDLEPPCDEYKLAATGLPRLSCRARSTTKHLTRRAVAEVEENMSCTTAGSGILREASRGRRNGCCARCGGDVMRLLSHKEEAAAGTRARLLARGDGMQQLMHGDWTCSFFWISSPPNARRKKAKKPFFFMGAASSLM</sequence>
<feature type="region of interest" description="Disordered" evidence="1">
    <location>
        <begin position="13"/>
        <end position="33"/>
    </location>
</feature>
<dbReference type="AlphaFoldDB" id="A0A5J9T1A8"/>
<gene>
    <name evidence="2" type="ORF">EJB05_48226</name>
</gene>
<accession>A0A5J9T1A8</accession>
<name>A0A5J9T1A8_9POAL</name>
<evidence type="ECO:0000313" key="2">
    <source>
        <dbReference type="EMBL" id="TVU05075.1"/>
    </source>
</evidence>
<keyword evidence="3" id="KW-1185">Reference proteome</keyword>
<evidence type="ECO:0000256" key="1">
    <source>
        <dbReference type="SAM" id="MobiDB-lite"/>
    </source>
</evidence>
<proteinExistence type="predicted"/>
<evidence type="ECO:0000313" key="3">
    <source>
        <dbReference type="Proteomes" id="UP000324897"/>
    </source>
</evidence>
<protein>
    <submittedName>
        <fullName evidence="2">Uncharacterized protein</fullName>
    </submittedName>
</protein>
<dbReference type="Proteomes" id="UP000324897">
    <property type="component" value="Unassembled WGS sequence"/>
</dbReference>
<comment type="caution">
    <text evidence="2">The sequence shown here is derived from an EMBL/GenBank/DDBJ whole genome shotgun (WGS) entry which is preliminary data.</text>
</comment>
<organism evidence="2 3">
    <name type="scientific">Eragrostis curvula</name>
    <name type="common">weeping love grass</name>
    <dbReference type="NCBI Taxonomy" id="38414"/>
    <lineage>
        <taxon>Eukaryota</taxon>
        <taxon>Viridiplantae</taxon>
        <taxon>Streptophyta</taxon>
        <taxon>Embryophyta</taxon>
        <taxon>Tracheophyta</taxon>
        <taxon>Spermatophyta</taxon>
        <taxon>Magnoliopsida</taxon>
        <taxon>Liliopsida</taxon>
        <taxon>Poales</taxon>
        <taxon>Poaceae</taxon>
        <taxon>PACMAD clade</taxon>
        <taxon>Chloridoideae</taxon>
        <taxon>Eragrostideae</taxon>
        <taxon>Eragrostidinae</taxon>
        <taxon>Eragrostis</taxon>
    </lineage>
</organism>
<reference evidence="2 3" key="1">
    <citation type="journal article" date="2019" name="Sci. Rep.">
        <title>A high-quality genome of Eragrostis curvula grass provides insights into Poaceae evolution and supports new strategies to enhance forage quality.</title>
        <authorList>
            <person name="Carballo J."/>
            <person name="Santos B.A.C.M."/>
            <person name="Zappacosta D."/>
            <person name="Garbus I."/>
            <person name="Selva J.P."/>
            <person name="Gallo C.A."/>
            <person name="Diaz A."/>
            <person name="Albertini E."/>
            <person name="Caccamo M."/>
            <person name="Echenique V."/>
        </authorList>
    </citation>
    <scope>NUCLEOTIDE SEQUENCE [LARGE SCALE GENOMIC DNA]</scope>
    <source>
        <strain evidence="3">cv. Victoria</strain>
        <tissue evidence="2">Leaf</tissue>
    </source>
</reference>
<dbReference type="Gramene" id="TVU05075">
    <property type="protein sequence ID" value="TVU05075"/>
    <property type="gene ID" value="EJB05_48226"/>
</dbReference>